<keyword evidence="4" id="KW-1185">Reference proteome</keyword>
<organism evidence="3 4">
    <name type="scientific">Blastochloris viridis</name>
    <name type="common">Rhodopseudomonas viridis</name>
    <dbReference type="NCBI Taxonomy" id="1079"/>
    <lineage>
        <taxon>Bacteria</taxon>
        <taxon>Pseudomonadati</taxon>
        <taxon>Pseudomonadota</taxon>
        <taxon>Alphaproteobacteria</taxon>
        <taxon>Hyphomicrobiales</taxon>
        <taxon>Blastochloridaceae</taxon>
        <taxon>Blastochloris</taxon>
    </lineage>
</organism>
<reference evidence="4" key="1">
    <citation type="journal article" date="2016" name="Genome Announc.">
        <title>Revised genome sequence of the purple photosynthetic bacterium Blastochloris viridis.</title>
        <authorList>
            <person name="Liu L.N."/>
            <person name="Faulkner M."/>
            <person name="Liu X."/>
            <person name="Huang F."/>
            <person name="Darby A.C."/>
            <person name="Hall N."/>
        </authorList>
    </citation>
    <scope>NUCLEOTIDE SEQUENCE [LARGE SCALE GENOMIC DNA]</scope>
    <source>
        <strain evidence="4">ATCC 19567 / DSM 133 / F</strain>
    </source>
</reference>
<evidence type="ECO:0000256" key="1">
    <source>
        <dbReference type="ARBA" id="ARBA00023002"/>
    </source>
</evidence>
<protein>
    <submittedName>
        <fullName evidence="3">Gamma-glutamylputrescine oxidoreductase</fullName>
        <ecNumber evidence="3">1.4.3.-</ecNumber>
    </submittedName>
</protein>
<dbReference type="AlphaFoldDB" id="A0A0P0IBH4"/>
<dbReference type="PANTHER" id="PTHR13847:SF281">
    <property type="entry name" value="FAD DEPENDENT OXIDOREDUCTASE DOMAIN-CONTAINING PROTEIN"/>
    <property type="match status" value="1"/>
</dbReference>
<dbReference type="Proteomes" id="UP000065734">
    <property type="component" value="Chromosome I"/>
</dbReference>
<dbReference type="GO" id="GO:0016491">
    <property type="term" value="F:oxidoreductase activity"/>
    <property type="evidence" value="ECO:0007669"/>
    <property type="project" value="UniProtKB-KW"/>
</dbReference>
<dbReference type="EMBL" id="LN907867">
    <property type="protein sequence ID" value="CUU44247.1"/>
    <property type="molecule type" value="Genomic_DNA"/>
</dbReference>
<dbReference type="PATRIC" id="fig|1079.6.peg.534"/>
<dbReference type="SUPFAM" id="SSF51905">
    <property type="entry name" value="FAD/NAD(P)-binding domain"/>
    <property type="match status" value="1"/>
</dbReference>
<dbReference type="EC" id="1.4.3.-" evidence="3"/>
<dbReference type="GO" id="GO:0005737">
    <property type="term" value="C:cytoplasm"/>
    <property type="evidence" value="ECO:0007669"/>
    <property type="project" value="TreeGrafter"/>
</dbReference>
<sequence>MTANRQTARRNSVAYPKSLWAAVTADGPTYHTLDGEATADVVVVGGGLVGLSAALQLAESGVDVAVVEAVEPGWGAAGRNNGQVIPTLTQHDPDDIVAREGEAGERFVGLLRNSAQTVFNTIKRLGIAAEAEQTGWMQPAHSSGRMRLAEQRVEQWAKYGAPVELLSRDQVREMTGSDVWHGGWLNRSGGLINPLALTRGLAQAVMVARGRVYAHAPVYGIRRDGDRWVVDAKSGRVTARALILATNAYTGEFSSLMGTPATDIRREIIPVMSWQIATEPLSAEIRQAVLPKRQALTDTHRDPHFIRWDVRGRLVTGGALMNPLSGAWNLKTHIARRLNELFPGRFEAARFEYAWHGRIAVTPDHFPRFHKLGPDAVGWAGCNGRGVALGVSVGKELAKSVMGVPDSEVALPFGPPTVVPYLPLVKAAAPLAVAFMRWQDQREVRDRPDA</sequence>
<dbReference type="PANTHER" id="PTHR13847">
    <property type="entry name" value="SARCOSINE DEHYDROGENASE-RELATED"/>
    <property type="match status" value="1"/>
</dbReference>
<dbReference type="RefSeq" id="WP_055036304.1">
    <property type="nucleotide sequence ID" value="NZ_CP012946.1"/>
</dbReference>
<gene>
    <name evidence="3" type="primary">puuB_1</name>
    <name evidence="3" type="ORF">BVIRIDIS_32950</name>
</gene>
<dbReference type="InterPro" id="IPR036188">
    <property type="entry name" value="FAD/NAD-bd_sf"/>
</dbReference>
<dbReference type="Pfam" id="PF01266">
    <property type="entry name" value="DAO"/>
    <property type="match status" value="1"/>
</dbReference>
<dbReference type="InterPro" id="IPR006076">
    <property type="entry name" value="FAD-dep_OxRdtase"/>
</dbReference>
<accession>A0A0P0IBH4</accession>
<dbReference type="Gene3D" id="3.50.50.60">
    <property type="entry name" value="FAD/NAD(P)-binding domain"/>
    <property type="match status" value="1"/>
</dbReference>
<keyword evidence="1 3" id="KW-0560">Oxidoreductase</keyword>
<dbReference type="OrthoDB" id="9806601at2"/>
<dbReference type="STRING" id="1079.BVIR_528"/>
<evidence type="ECO:0000313" key="4">
    <source>
        <dbReference type="Proteomes" id="UP000065734"/>
    </source>
</evidence>
<evidence type="ECO:0000259" key="2">
    <source>
        <dbReference type="Pfam" id="PF01266"/>
    </source>
</evidence>
<proteinExistence type="predicted"/>
<dbReference type="Gene3D" id="3.30.9.10">
    <property type="entry name" value="D-Amino Acid Oxidase, subunit A, domain 2"/>
    <property type="match status" value="1"/>
</dbReference>
<name>A0A0P0IBH4_BLAVI</name>
<dbReference type="KEGG" id="bvr:BVIR_528"/>
<feature type="domain" description="FAD dependent oxidoreductase" evidence="2">
    <location>
        <begin position="40"/>
        <end position="399"/>
    </location>
</feature>
<evidence type="ECO:0000313" key="3">
    <source>
        <dbReference type="EMBL" id="CUU44247.1"/>
    </source>
</evidence>